<dbReference type="InterPro" id="IPR005025">
    <property type="entry name" value="FMN_Rdtase-like_dom"/>
</dbReference>
<comment type="caution">
    <text evidence="2">The sequence shown here is derived from an EMBL/GenBank/DDBJ whole genome shotgun (WGS) entry which is preliminary data.</text>
</comment>
<protein>
    <recommendedName>
        <fullName evidence="1">NADPH-dependent FMN reductase-like domain-containing protein</fullName>
    </recommendedName>
</protein>
<dbReference type="GO" id="GO:0016491">
    <property type="term" value="F:oxidoreductase activity"/>
    <property type="evidence" value="ECO:0007669"/>
    <property type="project" value="InterPro"/>
</dbReference>
<name>A0A1Y4L5T9_9FIRM</name>
<organism evidence="2 3">
    <name type="scientific">Butyricicoccus pullicaecorum</name>
    <dbReference type="NCBI Taxonomy" id="501571"/>
    <lineage>
        <taxon>Bacteria</taxon>
        <taxon>Bacillati</taxon>
        <taxon>Bacillota</taxon>
        <taxon>Clostridia</taxon>
        <taxon>Eubacteriales</taxon>
        <taxon>Butyricicoccaceae</taxon>
        <taxon>Butyricicoccus</taxon>
    </lineage>
</organism>
<dbReference type="EMBL" id="NFKK01000012">
    <property type="protein sequence ID" value="OUP52138.1"/>
    <property type="molecule type" value="Genomic_DNA"/>
</dbReference>
<evidence type="ECO:0000259" key="1">
    <source>
        <dbReference type="Pfam" id="PF03358"/>
    </source>
</evidence>
<accession>A0A1Y4L5T9</accession>
<gene>
    <name evidence="2" type="ORF">B5F17_09970</name>
</gene>
<feature type="domain" description="NADPH-dependent FMN reductase-like" evidence="1">
    <location>
        <begin position="14"/>
        <end position="157"/>
    </location>
</feature>
<evidence type="ECO:0000313" key="3">
    <source>
        <dbReference type="Proteomes" id="UP000195897"/>
    </source>
</evidence>
<dbReference type="Gene3D" id="3.40.50.360">
    <property type="match status" value="1"/>
</dbReference>
<dbReference type="InterPro" id="IPR029039">
    <property type="entry name" value="Flavoprotein-like_sf"/>
</dbReference>
<proteinExistence type="predicted"/>
<dbReference type="PANTHER" id="PTHR43741:SF4">
    <property type="entry name" value="FMN-DEPENDENT NADH:QUINONE OXIDOREDUCTASE"/>
    <property type="match status" value="1"/>
</dbReference>
<sequence>MLRIRYAIREGFSMIVTAIYGTEHVGSTVHLARMAIETLQPDEVHEFFLPRDFHHVCTGCNACFFAPVPCCAPAHAQIAPILDAIDRADVLILASPVYVYHVTGTMKSFLDHFGCRWMLHRPTPSMFTKRALLLTTAAGGGMRRTLQDLQDSMNFWGVGRVVRLGRAVHALTWDSVSPATRSRLERDVQKACRRLRVDRPVKPRLYVRLMFGFFRRLLPRMNTATDLQYWEVQGWFSGHKPW</sequence>
<dbReference type="PANTHER" id="PTHR43741">
    <property type="entry name" value="FMN-DEPENDENT NADH-AZOREDUCTASE 1"/>
    <property type="match status" value="1"/>
</dbReference>
<evidence type="ECO:0000313" key="2">
    <source>
        <dbReference type="EMBL" id="OUP52138.1"/>
    </source>
</evidence>
<dbReference type="SUPFAM" id="SSF52218">
    <property type="entry name" value="Flavoproteins"/>
    <property type="match status" value="1"/>
</dbReference>
<dbReference type="Proteomes" id="UP000195897">
    <property type="component" value="Unassembled WGS sequence"/>
</dbReference>
<dbReference type="AlphaFoldDB" id="A0A1Y4L5T9"/>
<reference evidence="3" key="1">
    <citation type="submission" date="2017-04" db="EMBL/GenBank/DDBJ databases">
        <title>Function of individual gut microbiota members based on whole genome sequencing of pure cultures obtained from chicken caecum.</title>
        <authorList>
            <person name="Medvecky M."/>
            <person name="Cejkova D."/>
            <person name="Polansky O."/>
            <person name="Karasova D."/>
            <person name="Kubasova T."/>
            <person name="Cizek A."/>
            <person name="Rychlik I."/>
        </authorList>
    </citation>
    <scope>NUCLEOTIDE SEQUENCE [LARGE SCALE GENOMIC DNA]</scope>
    <source>
        <strain evidence="3">An180</strain>
    </source>
</reference>
<dbReference type="Pfam" id="PF03358">
    <property type="entry name" value="FMN_red"/>
    <property type="match status" value="1"/>
</dbReference>
<dbReference type="InterPro" id="IPR050104">
    <property type="entry name" value="FMN-dep_NADH:Q_OxRdtase_AzoR1"/>
</dbReference>